<reference evidence="1 2" key="1">
    <citation type="submission" date="2018-08" db="EMBL/GenBank/DDBJ databases">
        <title>A genome reference for cultivated species of the human gut microbiota.</title>
        <authorList>
            <person name="Zou Y."/>
            <person name="Xue W."/>
            <person name="Luo G."/>
        </authorList>
    </citation>
    <scope>NUCLEOTIDE SEQUENCE [LARGE SCALE GENOMIC DNA]</scope>
    <source>
        <strain evidence="1 2">AF19-21</strain>
    </source>
</reference>
<evidence type="ECO:0000313" key="1">
    <source>
        <dbReference type="EMBL" id="RGC34177.1"/>
    </source>
</evidence>
<accession>A0A3E2WZV6</accession>
<proteinExistence type="predicted"/>
<evidence type="ECO:0000313" key="2">
    <source>
        <dbReference type="Proteomes" id="UP000261111"/>
    </source>
</evidence>
<dbReference type="EMBL" id="QVIA01000004">
    <property type="protein sequence ID" value="RGC34177.1"/>
    <property type="molecule type" value="Genomic_DNA"/>
</dbReference>
<dbReference type="Proteomes" id="UP000261111">
    <property type="component" value="Unassembled WGS sequence"/>
</dbReference>
<sequence>MIYGIFFDEISVDASEKIRAVNSGCLFRGVFELTVISLFGPQAHFKFRCIYIIEMNFLRGNI</sequence>
<organism evidence="1 2">
    <name type="scientific">Hungatella hathewayi</name>
    <dbReference type="NCBI Taxonomy" id="154046"/>
    <lineage>
        <taxon>Bacteria</taxon>
        <taxon>Bacillati</taxon>
        <taxon>Bacillota</taxon>
        <taxon>Clostridia</taxon>
        <taxon>Lachnospirales</taxon>
        <taxon>Lachnospiraceae</taxon>
        <taxon>Hungatella</taxon>
    </lineage>
</organism>
<protein>
    <submittedName>
        <fullName evidence="1">Uncharacterized protein</fullName>
    </submittedName>
</protein>
<comment type="caution">
    <text evidence="1">The sequence shown here is derived from an EMBL/GenBank/DDBJ whole genome shotgun (WGS) entry which is preliminary data.</text>
</comment>
<name>A0A3E2WZV6_9FIRM</name>
<gene>
    <name evidence="1" type="ORF">DWX41_05285</name>
</gene>
<dbReference type="AlphaFoldDB" id="A0A3E2WZV6"/>